<dbReference type="GO" id="GO:0006032">
    <property type="term" value="P:chitin catabolic process"/>
    <property type="evidence" value="ECO:0007669"/>
    <property type="project" value="UniProtKB-KW"/>
</dbReference>
<feature type="domain" description="Chitin-binding type-2" evidence="15">
    <location>
        <begin position="490"/>
        <end position="545"/>
    </location>
</feature>
<evidence type="ECO:0000256" key="9">
    <source>
        <dbReference type="ARBA" id="ARBA00023277"/>
    </source>
</evidence>
<feature type="domain" description="GH18" evidence="16">
    <location>
        <begin position="31"/>
        <end position="406"/>
    </location>
</feature>
<dbReference type="SUPFAM" id="SSF57625">
    <property type="entry name" value="Invertebrate chitin-binding proteins"/>
    <property type="match status" value="1"/>
</dbReference>
<evidence type="ECO:0000256" key="1">
    <source>
        <dbReference type="ARBA" id="ARBA00000822"/>
    </source>
</evidence>
<dbReference type="RefSeq" id="XP_011501278.1">
    <property type="nucleotide sequence ID" value="XM_011502976.1"/>
</dbReference>
<evidence type="ECO:0000256" key="6">
    <source>
        <dbReference type="ARBA" id="ARBA00022801"/>
    </source>
</evidence>
<dbReference type="Gene3D" id="2.170.140.10">
    <property type="entry name" value="Chitin binding domain"/>
    <property type="match status" value="1"/>
</dbReference>
<keyword evidence="8" id="KW-1015">Disulfide bond</keyword>
<keyword evidence="7" id="KW-0146">Chitin degradation</keyword>
<gene>
    <name evidence="18" type="primary">LOC105364937</name>
</gene>
<comment type="similarity">
    <text evidence="2">Belongs to the glycosyl hydrolase 18 family. Chitinase class II subfamily.</text>
</comment>
<dbReference type="PROSITE" id="PS50940">
    <property type="entry name" value="CHIT_BIND_II"/>
    <property type="match status" value="1"/>
</dbReference>
<dbReference type="SUPFAM" id="SSF54556">
    <property type="entry name" value="Chitinase insertion domain"/>
    <property type="match status" value="1"/>
</dbReference>
<sequence>MNSHTGKLLLSLGTFLALVTSLSAGPSEEKGRVVCYFSNWAIYRPGIGKYTVDDVPADLCTHLIYSFIGVSNVTWEILVLDPELDIEQSGFVKFNALKKKFPGLKTEVALGGWGEGGRKYSALVGVKKRRDAFIKSTVEFMEKYNFDGFDLDWEYPGAADRGGKFSDKDVFFYFVEELRRAFNRVGRGWEITMAVPLAKFRLQEGYHVPELCENVDAVHVMSYDLRGNWAGFADVHSPLYKRTHDQWAYEKLNVNDGLQLWEDMGCPANKLVVGIPFYGRTFTLSKSNNNYNPGTYINKEAGGGEPGKYTGAKGFLAYYEICTEIMKPDSAWTKKWDEGGKVPYAFKGTQWVGYEDPRSVQIKMDWIKSKGYAGAMTWAIDMDDFRGLCGRKNDLSLIIYESMNDYVVPKPHHSTTPRPEWSRPKSTTADPAENYVTTTTRETEETTRPTRPTHPVQPTRPSTKPSSTKPLTKPTTPVTLVDEVDDSDNEIKCAEQDFMPAKDCDSYYRCVYGRPLKFQCRDGLVYNTDKYICDWPQNVDRPDCE</sequence>
<keyword evidence="11" id="KW-0624">Polysaccharide degradation</keyword>
<feature type="signal peptide" evidence="14">
    <location>
        <begin position="1"/>
        <end position="24"/>
    </location>
</feature>
<evidence type="ECO:0000256" key="2">
    <source>
        <dbReference type="ARBA" id="ARBA00009121"/>
    </source>
</evidence>
<evidence type="ECO:0000313" key="18">
    <source>
        <dbReference type="RefSeq" id="XP_011501278.1"/>
    </source>
</evidence>
<dbReference type="InterPro" id="IPR017853">
    <property type="entry name" value="GH"/>
</dbReference>
<evidence type="ECO:0000256" key="13">
    <source>
        <dbReference type="SAM" id="MobiDB-lite"/>
    </source>
</evidence>
<dbReference type="Gene3D" id="3.10.50.10">
    <property type="match status" value="1"/>
</dbReference>
<keyword evidence="17" id="KW-1185">Reference proteome</keyword>
<evidence type="ECO:0000256" key="14">
    <source>
        <dbReference type="SAM" id="SignalP"/>
    </source>
</evidence>
<dbReference type="AlphaFoldDB" id="A0AAJ6YNH6"/>
<dbReference type="PROSITE" id="PS51910">
    <property type="entry name" value="GH18_2"/>
    <property type="match status" value="1"/>
</dbReference>
<evidence type="ECO:0000256" key="3">
    <source>
        <dbReference type="ARBA" id="ARBA00012729"/>
    </source>
</evidence>
<dbReference type="InterPro" id="IPR029070">
    <property type="entry name" value="Chitinase_insertion_sf"/>
</dbReference>
<keyword evidence="5 14" id="KW-0732">Signal</keyword>
<dbReference type="EC" id="3.2.1.14" evidence="3"/>
<evidence type="ECO:0000313" key="17">
    <source>
        <dbReference type="Proteomes" id="UP000695007"/>
    </source>
</evidence>
<dbReference type="GO" id="GO:0000272">
    <property type="term" value="P:polysaccharide catabolic process"/>
    <property type="evidence" value="ECO:0007669"/>
    <property type="project" value="UniProtKB-KW"/>
</dbReference>
<dbReference type="SUPFAM" id="SSF51445">
    <property type="entry name" value="(Trans)glycosidases"/>
    <property type="match status" value="1"/>
</dbReference>
<comment type="catalytic activity">
    <reaction evidence="1">
        <text>Random endo-hydrolysis of N-acetyl-beta-D-glucosaminide (1-&gt;4)-beta-linkages in chitin and chitodextrins.</text>
        <dbReference type="EC" id="3.2.1.14"/>
    </reaction>
</comment>
<evidence type="ECO:0000256" key="8">
    <source>
        <dbReference type="ARBA" id="ARBA00023157"/>
    </source>
</evidence>
<dbReference type="SMART" id="SM00494">
    <property type="entry name" value="ChtBD2"/>
    <property type="match status" value="1"/>
</dbReference>
<evidence type="ECO:0000256" key="5">
    <source>
        <dbReference type="ARBA" id="ARBA00022729"/>
    </source>
</evidence>
<dbReference type="InterPro" id="IPR011583">
    <property type="entry name" value="Chitinase_II/V-like_cat"/>
</dbReference>
<evidence type="ECO:0000256" key="4">
    <source>
        <dbReference type="ARBA" id="ARBA00022669"/>
    </source>
</evidence>
<dbReference type="InterPro" id="IPR002557">
    <property type="entry name" value="Chitin-bd_dom"/>
</dbReference>
<dbReference type="Pfam" id="PF00704">
    <property type="entry name" value="Glyco_hydro_18"/>
    <property type="match status" value="1"/>
</dbReference>
<keyword evidence="9" id="KW-0119">Carbohydrate metabolism</keyword>
<dbReference type="GO" id="GO:0008843">
    <property type="term" value="F:endochitinase activity"/>
    <property type="evidence" value="ECO:0007669"/>
    <property type="project" value="UniProtKB-EC"/>
</dbReference>
<dbReference type="InterPro" id="IPR036508">
    <property type="entry name" value="Chitin-bd_dom_sf"/>
</dbReference>
<dbReference type="InterPro" id="IPR001579">
    <property type="entry name" value="Glyco_hydro_18_chit_AS"/>
</dbReference>
<protein>
    <recommendedName>
        <fullName evidence="3">chitinase</fullName>
        <ecNumber evidence="3">3.2.1.14</ecNumber>
    </recommendedName>
</protein>
<dbReference type="PANTHER" id="PTHR11177">
    <property type="entry name" value="CHITINASE"/>
    <property type="match status" value="1"/>
</dbReference>
<name>A0AAJ6YNH6_9HYME</name>
<keyword evidence="4" id="KW-0147">Chitin-binding</keyword>
<evidence type="ECO:0000256" key="7">
    <source>
        <dbReference type="ARBA" id="ARBA00023024"/>
    </source>
</evidence>
<dbReference type="GO" id="GO:0008061">
    <property type="term" value="F:chitin binding"/>
    <property type="evidence" value="ECO:0007669"/>
    <property type="project" value="UniProtKB-KW"/>
</dbReference>
<feature type="chain" id="PRO_5042588431" description="chitinase" evidence="14">
    <location>
        <begin position="25"/>
        <end position="545"/>
    </location>
</feature>
<accession>A0AAJ6YNH6</accession>
<evidence type="ECO:0000256" key="12">
    <source>
        <dbReference type="RuleBase" id="RU000489"/>
    </source>
</evidence>
<dbReference type="Pfam" id="PF01607">
    <property type="entry name" value="CBM_14"/>
    <property type="match status" value="1"/>
</dbReference>
<evidence type="ECO:0000256" key="11">
    <source>
        <dbReference type="ARBA" id="ARBA00023326"/>
    </source>
</evidence>
<dbReference type="GO" id="GO:0005576">
    <property type="term" value="C:extracellular region"/>
    <property type="evidence" value="ECO:0007669"/>
    <property type="project" value="InterPro"/>
</dbReference>
<dbReference type="Proteomes" id="UP000695007">
    <property type="component" value="Unplaced"/>
</dbReference>
<keyword evidence="6 12" id="KW-0378">Hydrolase</keyword>
<dbReference type="SMART" id="SM00636">
    <property type="entry name" value="Glyco_18"/>
    <property type="match status" value="1"/>
</dbReference>
<dbReference type="GeneID" id="105364937"/>
<evidence type="ECO:0000259" key="15">
    <source>
        <dbReference type="PROSITE" id="PS50940"/>
    </source>
</evidence>
<dbReference type="Gene3D" id="3.20.20.80">
    <property type="entry name" value="Glycosidases"/>
    <property type="match status" value="1"/>
</dbReference>
<organism evidence="17 18">
    <name type="scientific">Ceratosolen solmsi marchali</name>
    <dbReference type="NCBI Taxonomy" id="326594"/>
    <lineage>
        <taxon>Eukaryota</taxon>
        <taxon>Metazoa</taxon>
        <taxon>Ecdysozoa</taxon>
        <taxon>Arthropoda</taxon>
        <taxon>Hexapoda</taxon>
        <taxon>Insecta</taxon>
        <taxon>Pterygota</taxon>
        <taxon>Neoptera</taxon>
        <taxon>Endopterygota</taxon>
        <taxon>Hymenoptera</taxon>
        <taxon>Apocrita</taxon>
        <taxon>Proctotrupomorpha</taxon>
        <taxon>Chalcidoidea</taxon>
        <taxon>Agaonidae</taxon>
        <taxon>Agaoninae</taxon>
        <taxon>Ceratosolen</taxon>
    </lineage>
</organism>
<feature type="region of interest" description="Disordered" evidence="13">
    <location>
        <begin position="408"/>
        <end position="478"/>
    </location>
</feature>
<keyword evidence="10 12" id="KW-0326">Glycosidase</keyword>
<dbReference type="KEGG" id="csol:105364937"/>
<dbReference type="InterPro" id="IPR050314">
    <property type="entry name" value="Glycosyl_Hydrlase_18"/>
</dbReference>
<feature type="compositionally biased region" description="Low complexity" evidence="13">
    <location>
        <begin position="449"/>
        <end position="477"/>
    </location>
</feature>
<dbReference type="PANTHER" id="PTHR11177:SF144">
    <property type="entry name" value="CHITINASE 5"/>
    <property type="match status" value="1"/>
</dbReference>
<dbReference type="FunFam" id="3.10.50.10:FF:000004">
    <property type="entry name" value="Chitinase 5"/>
    <property type="match status" value="1"/>
</dbReference>
<evidence type="ECO:0000259" key="16">
    <source>
        <dbReference type="PROSITE" id="PS51910"/>
    </source>
</evidence>
<dbReference type="FunFam" id="3.20.20.80:FF:000144">
    <property type="entry name" value="Chitinase"/>
    <property type="match status" value="1"/>
</dbReference>
<reference evidence="18" key="1">
    <citation type="submission" date="2025-08" db="UniProtKB">
        <authorList>
            <consortium name="RefSeq"/>
        </authorList>
    </citation>
    <scope>IDENTIFICATION</scope>
</reference>
<dbReference type="PROSITE" id="PS01095">
    <property type="entry name" value="GH18_1"/>
    <property type="match status" value="1"/>
</dbReference>
<proteinExistence type="inferred from homology"/>
<dbReference type="InterPro" id="IPR001223">
    <property type="entry name" value="Glyco_hydro18_cat"/>
</dbReference>
<evidence type="ECO:0000256" key="10">
    <source>
        <dbReference type="ARBA" id="ARBA00023295"/>
    </source>
</evidence>